<feature type="active site" description="Glycyl thioester intermediate" evidence="5">
    <location>
        <position position="127"/>
    </location>
</feature>
<dbReference type="AlphaFoldDB" id="A0A6A0H7Q1"/>
<dbReference type="Gene3D" id="3.90.1750.10">
    <property type="entry name" value="Hect, E3 ligase catalytic domains"/>
    <property type="match status" value="1"/>
</dbReference>
<proteinExistence type="predicted"/>
<comment type="caution">
    <text evidence="7">The sequence shown here is derived from an EMBL/GenBank/DDBJ whole genome shotgun (WGS) entry which is preliminary data.</text>
</comment>
<feature type="domain" description="HECT" evidence="6">
    <location>
        <begin position="1"/>
        <end position="159"/>
    </location>
</feature>
<keyword evidence="4 5" id="KW-0833">Ubl conjugation pathway</keyword>
<name>A0A6A0H7Q1_HYAAZ</name>
<dbReference type="Proteomes" id="UP000711488">
    <property type="component" value="Unassembled WGS sequence"/>
</dbReference>
<reference evidence="7" key="2">
    <citation type="journal article" date="2018" name="Environ. Sci. Technol.">
        <title>The Toxicogenome of Hyalella azteca: A Model for Sediment Ecotoxicology and Evolutionary Toxicology.</title>
        <authorList>
            <person name="Poynton H.C."/>
            <person name="Hasenbein S."/>
            <person name="Benoit J.B."/>
            <person name="Sepulveda M.S."/>
            <person name="Poelchau M.F."/>
            <person name="Hughes D.S.T."/>
            <person name="Murali S.C."/>
            <person name="Chen S."/>
            <person name="Glastad K.M."/>
            <person name="Goodisman M.A.D."/>
            <person name="Werren J.H."/>
            <person name="Vineis J.H."/>
            <person name="Bowen J.L."/>
            <person name="Friedrich M."/>
            <person name="Jones J."/>
            <person name="Robertson H.M."/>
            <person name="Feyereisen R."/>
            <person name="Mechler-Hickson A."/>
            <person name="Mathers N."/>
            <person name="Lee C.E."/>
            <person name="Colbourne J.K."/>
            <person name="Biales A."/>
            <person name="Johnston J.S."/>
            <person name="Wellborn G.A."/>
            <person name="Rosendale A.J."/>
            <person name="Cridge A.G."/>
            <person name="Munoz-Torres M.C."/>
            <person name="Bain P.A."/>
            <person name="Manny A.R."/>
            <person name="Major K.M."/>
            <person name="Lambert F.N."/>
            <person name="Vulpe C.D."/>
            <person name="Tuck P."/>
            <person name="Blalock B.J."/>
            <person name="Lin Y.Y."/>
            <person name="Smith M.E."/>
            <person name="Ochoa-Acuna H."/>
            <person name="Chen M.M."/>
            <person name="Childers C.P."/>
            <person name="Qu J."/>
            <person name="Dugan S."/>
            <person name="Lee S.L."/>
            <person name="Chao H."/>
            <person name="Dinh H."/>
            <person name="Han Y."/>
            <person name="Doddapaneni H."/>
            <person name="Worley K.C."/>
            <person name="Muzny D.M."/>
            <person name="Gibbs R.A."/>
            <person name="Richards S."/>
        </authorList>
    </citation>
    <scope>NUCLEOTIDE SEQUENCE</scope>
    <source>
        <strain evidence="7">HAZT.00-mixed</strain>
        <tissue evidence="7">Whole organism</tissue>
    </source>
</reference>
<dbReference type="PROSITE" id="PS50237">
    <property type="entry name" value="HECT"/>
    <property type="match status" value="1"/>
</dbReference>
<protein>
    <recommendedName>
        <fullName evidence="2">HECT-type E3 ubiquitin transferase</fullName>
        <ecNumber evidence="2">2.3.2.26</ecNumber>
    </recommendedName>
</protein>
<dbReference type="InterPro" id="IPR000569">
    <property type="entry name" value="HECT_dom"/>
</dbReference>
<dbReference type="GO" id="GO:0000209">
    <property type="term" value="P:protein polyubiquitination"/>
    <property type="evidence" value="ECO:0007669"/>
    <property type="project" value="InterPro"/>
</dbReference>
<reference evidence="7" key="3">
    <citation type="submission" date="2019-06" db="EMBL/GenBank/DDBJ databases">
        <authorList>
            <person name="Poynton C."/>
            <person name="Hasenbein S."/>
            <person name="Benoit J.B."/>
            <person name="Sepulveda M.S."/>
            <person name="Poelchau M.F."/>
            <person name="Murali S.C."/>
            <person name="Chen S."/>
            <person name="Glastad K.M."/>
            <person name="Werren J.H."/>
            <person name="Vineis J.H."/>
            <person name="Bowen J.L."/>
            <person name="Friedrich M."/>
            <person name="Jones J."/>
            <person name="Robertson H.M."/>
            <person name="Feyereisen R."/>
            <person name="Mechler-Hickson A."/>
            <person name="Mathers N."/>
            <person name="Lee C.E."/>
            <person name="Colbourne J.K."/>
            <person name="Biales A."/>
            <person name="Johnston J.S."/>
            <person name="Wellborn G.A."/>
            <person name="Rosendale A.J."/>
            <person name="Cridge A.G."/>
            <person name="Munoz-Torres M.C."/>
            <person name="Bain P.A."/>
            <person name="Manny A.R."/>
            <person name="Major K.M."/>
            <person name="Lambert F.N."/>
            <person name="Vulpe C.D."/>
            <person name="Tuck P."/>
            <person name="Blalock B.J."/>
            <person name="Lin Y.-Y."/>
            <person name="Smith M.E."/>
            <person name="Ochoa-Acuna H."/>
            <person name="Chen M.-J.M."/>
            <person name="Childers C.P."/>
            <person name="Qu J."/>
            <person name="Dugan S."/>
            <person name="Lee S.L."/>
            <person name="Chao H."/>
            <person name="Dinh H."/>
            <person name="Han Y."/>
            <person name="Doddapaneni H."/>
            <person name="Worley K.C."/>
            <person name="Muzny D.M."/>
            <person name="Gibbs R.A."/>
            <person name="Richards S."/>
        </authorList>
    </citation>
    <scope>NUCLEOTIDE SEQUENCE</scope>
    <source>
        <strain evidence="7">HAZT.00-mixed</strain>
        <tissue evidence="7">Whole organism</tissue>
    </source>
</reference>
<evidence type="ECO:0000256" key="3">
    <source>
        <dbReference type="ARBA" id="ARBA00022679"/>
    </source>
</evidence>
<dbReference type="EMBL" id="JQDR03006127">
    <property type="protein sequence ID" value="KAA0200679.1"/>
    <property type="molecule type" value="Genomic_DNA"/>
</dbReference>
<organism evidence="7">
    <name type="scientific">Hyalella azteca</name>
    <name type="common">Amphipod</name>
    <dbReference type="NCBI Taxonomy" id="294128"/>
    <lineage>
        <taxon>Eukaryota</taxon>
        <taxon>Metazoa</taxon>
        <taxon>Ecdysozoa</taxon>
        <taxon>Arthropoda</taxon>
        <taxon>Crustacea</taxon>
        <taxon>Multicrustacea</taxon>
        <taxon>Malacostraca</taxon>
        <taxon>Eumalacostraca</taxon>
        <taxon>Peracarida</taxon>
        <taxon>Amphipoda</taxon>
        <taxon>Senticaudata</taxon>
        <taxon>Talitrida</taxon>
        <taxon>Talitroidea</taxon>
        <taxon>Hyalellidae</taxon>
        <taxon>Hyalella</taxon>
    </lineage>
</organism>
<dbReference type="SMART" id="SM00119">
    <property type="entry name" value="HECTc"/>
    <property type="match status" value="1"/>
</dbReference>
<dbReference type="FunFam" id="3.30.2410.10:FF:000003">
    <property type="entry name" value="probable E3 ubiquitin-protein ligase HERC4 isoform X1"/>
    <property type="match status" value="1"/>
</dbReference>
<evidence type="ECO:0000259" key="6">
    <source>
        <dbReference type="PROSITE" id="PS50237"/>
    </source>
</evidence>
<gene>
    <name evidence="7" type="ORF">HAZT_HAZT004118</name>
</gene>
<dbReference type="GO" id="GO:0009966">
    <property type="term" value="P:regulation of signal transduction"/>
    <property type="evidence" value="ECO:0007669"/>
    <property type="project" value="UniProtKB-ARBA"/>
</dbReference>
<dbReference type="InterPro" id="IPR044611">
    <property type="entry name" value="E3A/B/C-like"/>
</dbReference>
<dbReference type="PANTHER" id="PTHR45700">
    <property type="entry name" value="UBIQUITIN-PROTEIN LIGASE E3C"/>
    <property type="match status" value="1"/>
</dbReference>
<dbReference type="PANTHER" id="PTHR45700:SF8">
    <property type="entry name" value="HECT-TYPE E3 UBIQUITIN TRANSFERASE"/>
    <property type="match status" value="1"/>
</dbReference>
<evidence type="ECO:0000313" key="7">
    <source>
        <dbReference type="EMBL" id="KAA0200679.1"/>
    </source>
</evidence>
<comment type="catalytic activity">
    <reaction evidence="1">
        <text>S-ubiquitinyl-[E2 ubiquitin-conjugating enzyme]-L-cysteine + [acceptor protein]-L-lysine = [E2 ubiquitin-conjugating enzyme]-L-cysteine + N(6)-ubiquitinyl-[acceptor protein]-L-lysine.</text>
        <dbReference type="EC" id="2.3.2.26"/>
    </reaction>
</comment>
<dbReference type="Pfam" id="PF00632">
    <property type="entry name" value="HECT"/>
    <property type="match status" value="1"/>
</dbReference>
<evidence type="ECO:0000256" key="5">
    <source>
        <dbReference type="PROSITE-ProRule" id="PRU00104"/>
    </source>
</evidence>
<keyword evidence="3" id="KW-0808">Transferase</keyword>
<reference evidence="7" key="1">
    <citation type="submission" date="2014-08" db="EMBL/GenBank/DDBJ databases">
        <authorList>
            <person name="Murali S."/>
            <person name="Richards S."/>
            <person name="Bandaranaike D."/>
            <person name="Bellair M."/>
            <person name="Blankenburg K."/>
            <person name="Chao H."/>
            <person name="Dinh H."/>
            <person name="Doddapaneni H."/>
            <person name="Dugan-Rocha S."/>
            <person name="Elkadiri S."/>
            <person name="Gnanaolivu R."/>
            <person name="Hughes D."/>
            <person name="Lee S."/>
            <person name="Li M."/>
            <person name="Ming W."/>
            <person name="Munidasa M."/>
            <person name="Muniz J."/>
            <person name="Nguyen L."/>
            <person name="Osuji N."/>
            <person name="Pu L.-L."/>
            <person name="Puazo M."/>
            <person name="Skinner E."/>
            <person name="Qu C."/>
            <person name="Quiroz J."/>
            <person name="Raj R."/>
            <person name="Weissenberger G."/>
            <person name="Xin Y."/>
            <person name="Zou X."/>
            <person name="Han Y."/>
            <person name="Worley K."/>
            <person name="Muzny D."/>
            <person name="Gibbs R."/>
        </authorList>
    </citation>
    <scope>NUCLEOTIDE SEQUENCE</scope>
    <source>
        <strain evidence="7">HAZT.00-mixed</strain>
        <tissue evidence="7">Whole organism</tissue>
    </source>
</reference>
<dbReference type="InterPro" id="IPR035983">
    <property type="entry name" value="Hect_E3_ubiquitin_ligase"/>
</dbReference>
<dbReference type="GO" id="GO:0061630">
    <property type="term" value="F:ubiquitin protein ligase activity"/>
    <property type="evidence" value="ECO:0007669"/>
    <property type="project" value="UniProtKB-EC"/>
</dbReference>
<dbReference type="SUPFAM" id="SSF56204">
    <property type="entry name" value="Hect, E3 ligase catalytic domain"/>
    <property type="match status" value="1"/>
</dbReference>
<accession>A0A6A0H7Q1</accession>
<dbReference type="Gene3D" id="3.30.2410.10">
    <property type="entry name" value="Hect, E3 ligase catalytic domain"/>
    <property type="match status" value="1"/>
</dbReference>
<dbReference type="OrthoDB" id="5981550at2759"/>
<evidence type="ECO:0000256" key="2">
    <source>
        <dbReference type="ARBA" id="ARBA00012485"/>
    </source>
</evidence>
<dbReference type="EC" id="2.3.2.26" evidence="2"/>
<sequence>MYSAWLLNGMVEEQFRPFLRGFLMVTDESPLTKLFRPDELELLLCGSQRYDFSQLEKSAEYDGYSSTTPIITWFWEVVNGMTADEQMQLLQFATGSARAPVGGLAHLKLVIARHGPDTDRLPTAHTCFNVLLLPEYGSKEKLKDRLMKAIKYSQGFGML</sequence>
<evidence type="ECO:0000256" key="4">
    <source>
        <dbReference type="ARBA" id="ARBA00022786"/>
    </source>
</evidence>
<evidence type="ECO:0000256" key="1">
    <source>
        <dbReference type="ARBA" id="ARBA00000885"/>
    </source>
</evidence>